<dbReference type="AlphaFoldDB" id="A0A9P6KLE2"/>
<evidence type="ECO:0000313" key="5">
    <source>
        <dbReference type="Proteomes" id="UP000756921"/>
    </source>
</evidence>
<dbReference type="Gene3D" id="3.80.10.10">
    <property type="entry name" value="Ribonuclease Inhibitor"/>
    <property type="match status" value="1"/>
</dbReference>
<dbReference type="SUPFAM" id="SSF52058">
    <property type="entry name" value="L domain-like"/>
    <property type="match status" value="1"/>
</dbReference>
<dbReference type="InterPro" id="IPR001611">
    <property type="entry name" value="Leu-rich_rpt"/>
</dbReference>
<dbReference type="SUPFAM" id="SSF51735">
    <property type="entry name" value="NAD(P)-binding Rossmann-fold domains"/>
    <property type="match status" value="1"/>
</dbReference>
<sequence>MVHLILTGATGLVGSGVLQQMLANDTVSRISILSRRPVKMAEGNEAKVKVIIHKDFKTYPLALLDELKDAQGCVWALGASQNDVERRPSLGTQKSCAHGLIAEQALHPESPFTFVFVSAEGATHNPGMFTAMYERVKGQAEKAIFDFYTATPNFKLYTVRPAGVDWRDHPAIQPFIPSQPFWKRALLPAIDTFYNPMITPTRPMGRIMTELAMSKGEPLEGDDLQMDGTLVSAIMDEDPLPSLSHATGATTTPNSPFLDPRFHALKSSSPPPLFSENDSLDTADVTNYESPREKRKRAGTWWQTDPKAPKRRQYKRNFDSGVYMMSDDSQVSAPASSVMSHLGFDGTSDIPSDPPLAPWLPGNQDKGIEHTTESSSESTTGSMSIIEEQLFDALQQHLDSNATYFSFAFGLQDHEMRHLRQLNQIIHLPPGDDVEVPAEGQYRSMIPEIHLNLSWNKFRHLSPTLFELQHLTTLTLRNNCIESVPPQIKQLTSLQTLDLCHNSIRELPCELLALCAMSGPGRLTRLELAGNPIYEFNDNRLSRMLLYPSFVSLDTTEDNMYNASGQSQNVPDRRDYMRANTNMDWSAFEGCHLYTPPPVRGSNSKSKVFNDKLFLVCRTAASYYGQTGWLLKNSPVLPTQQKPSSSYAQPSCLTHNPCGPCGVPEFWFDRPASSKVLSLATLSLIKAYKTEPDRVREEIAYCNDGFIPPQVEAVIAKAQENETSMYKPLRSCHCCGKDYIVPRAEWIEGWFFQHQVVPIKVAVCSWACVPDVIAKRPELLQLSQYWGGGKRGLPLLVRSTRNRWR</sequence>
<organism evidence="4 5">
    <name type="scientific">Paraphaeosphaeria minitans</name>
    <dbReference type="NCBI Taxonomy" id="565426"/>
    <lineage>
        <taxon>Eukaryota</taxon>
        <taxon>Fungi</taxon>
        <taxon>Dikarya</taxon>
        <taxon>Ascomycota</taxon>
        <taxon>Pezizomycotina</taxon>
        <taxon>Dothideomycetes</taxon>
        <taxon>Pleosporomycetidae</taxon>
        <taxon>Pleosporales</taxon>
        <taxon>Massarineae</taxon>
        <taxon>Didymosphaeriaceae</taxon>
        <taxon>Paraphaeosphaeria</taxon>
    </lineage>
</organism>
<keyword evidence="5" id="KW-1185">Reference proteome</keyword>
<feature type="region of interest" description="Disordered" evidence="3">
    <location>
        <begin position="344"/>
        <end position="380"/>
    </location>
</feature>
<gene>
    <name evidence="4" type="ORF">PMIN01_11273</name>
</gene>
<protein>
    <submittedName>
        <fullName evidence="4">Nucleoside-diphosphate-sugar epimerase</fullName>
    </submittedName>
</protein>
<dbReference type="PANTHER" id="PTHR14097">
    <property type="entry name" value="OXIDOREDUCTASE HTATIP2"/>
    <property type="match status" value="1"/>
</dbReference>
<evidence type="ECO:0000256" key="1">
    <source>
        <dbReference type="ARBA" id="ARBA00022614"/>
    </source>
</evidence>
<reference evidence="4" key="1">
    <citation type="journal article" date="2020" name="Mol. Plant Microbe Interact.">
        <title>Genome Sequence of the Biocontrol Agent Coniothyrium minitans strain Conio (IMI 134523).</title>
        <authorList>
            <person name="Patel D."/>
            <person name="Shittu T.A."/>
            <person name="Baroncelli R."/>
            <person name="Muthumeenakshi S."/>
            <person name="Osborne T.H."/>
            <person name="Janganan T.K."/>
            <person name="Sreenivasaprasad S."/>
        </authorList>
    </citation>
    <scope>NUCLEOTIDE SEQUENCE</scope>
    <source>
        <strain evidence="4">Conio</strain>
    </source>
</reference>
<dbReference type="PROSITE" id="PS51450">
    <property type="entry name" value="LRR"/>
    <property type="match status" value="2"/>
</dbReference>
<dbReference type="InterPro" id="IPR003591">
    <property type="entry name" value="Leu-rich_rpt_typical-subtyp"/>
</dbReference>
<dbReference type="Pfam" id="PF13855">
    <property type="entry name" value="LRR_8"/>
    <property type="match status" value="1"/>
</dbReference>
<keyword evidence="1" id="KW-0433">Leucine-rich repeat</keyword>
<dbReference type="OrthoDB" id="1517790at2759"/>
<proteinExistence type="predicted"/>
<dbReference type="SMART" id="SM00369">
    <property type="entry name" value="LRR_TYP"/>
    <property type="match status" value="2"/>
</dbReference>
<dbReference type="InterPro" id="IPR032675">
    <property type="entry name" value="LRR_dom_sf"/>
</dbReference>
<evidence type="ECO:0000256" key="3">
    <source>
        <dbReference type="SAM" id="MobiDB-lite"/>
    </source>
</evidence>
<keyword evidence="2" id="KW-0677">Repeat</keyword>
<dbReference type="Proteomes" id="UP000756921">
    <property type="component" value="Unassembled WGS sequence"/>
</dbReference>
<dbReference type="PANTHER" id="PTHR14097:SF8">
    <property type="entry name" value="NAD(P)-BINDING DOMAIN-CONTAINING PROTEIN"/>
    <property type="match status" value="1"/>
</dbReference>
<comment type="caution">
    <text evidence="4">The sequence shown here is derived from an EMBL/GenBank/DDBJ whole genome shotgun (WGS) entry which is preliminary data.</text>
</comment>
<dbReference type="Gene3D" id="3.40.50.720">
    <property type="entry name" value="NAD(P)-binding Rossmann-like Domain"/>
    <property type="match status" value="1"/>
</dbReference>
<evidence type="ECO:0000313" key="4">
    <source>
        <dbReference type="EMBL" id="KAF9730404.1"/>
    </source>
</evidence>
<evidence type="ECO:0000256" key="2">
    <source>
        <dbReference type="ARBA" id="ARBA00022737"/>
    </source>
</evidence>
<dbReference type="InterPro" id="IPR036291">
    <property type="entry name" value="NAD(P)-bd_dom_sf"/>
</dbReference>
<feature type="region of interest" description="Disordered" evidence="3">
    <location>
        <begin position="266"/>
        <end position="300"/>
    </location>
</feature>
<name>A0A9P6KLE2_9PLEO</name>
<accession>A0A9P6KLE2</accession>
<dbReference type="EMBL" id="WJXW01000014">
    <property type="protein sequence ID" value="KAF9730404.1"/>
    <property type="molecule type" value="Genomic_DNA"/>
</dbReference>